<dbReference type="AlphaFoldDB" id="A0A553ZZ73"/>
<dbReference type="Proteomes" id="UP000318521">
    <property type="component" value="Unassembled WGS sequence"/>
</dbReference>
<dbReference type="PROSITE" id="PS50965">
    <property type="entry name" value="NERD"/>
    <property type="match status" value="1"/>
</dbReference>
<dbReference type="EMBL" id="VLXZ01000005">
    <property type="protein sequence ID" value="TSB46725.1"/>
    <property type="molecule type" value="Genomic_DNA"/>
</dbReference>
<organism evidence="2 3">
    <name type="scientific">Alkalicoccobacillus porphyridii</name>
    <dbReference type="NCBI Taxonomy" id="2597270"/>
    <lineage>
        <taxon>Bacteria</taxon>
        <taxon>Bacillati</taxon>
        <taxon>Bacillota</taxon>
        <taxon>Bacilli</taxon>
        <taxon>Bacillales</taxon>
        <taxon>Bacillaceae</taxon>
        <taxon>Alkalicoccobacillus</taxon>
    </lineage>
</organism>
<sequence length="229" mass="26902">MMDVEVEKKKEEIKLMLKERSKPVRLAQLKALERRLPTEHRIIPKLKEDIILREAGYRGEQSLDYYLNFLESQDFIFLHDLSLKGENGFFFQMDTVAICPQFIAIIEVKNLAGKICFYENTNQWIRKYNQKEEPIPSPIEQLKRQRMQLADWFINYAIPLKPILELAVFTNPSTYIESTSSTNQTLSRVILAEHLPTKLDALKKHYHTEKIKKSEQLKIATLLAKPINR</sequence>
<proteinExistence type="predicted"/>
<accession>A0A553ZZ73</accession>
<evidence type="ECO:0000313" key="2">
    <source>
        <dbReference type="EMBL" id="TSB46725.1"/>
    </source>
</evidence>
<keyword evidence="3" id="KW-1185">Reference proteome</keyword>
<name>A0A553ZZ73_9BACI</name>
<dbReference type="OrthoDB" id="569879at2"/>
<protein>
    <submittedName>
        <fullName evidence="2">NERD domain-containing protein</fullName>
    </submittedName>
</protein>
<evidence type="ECO:0000313" key="3">
    <source>
        <dbReference type="Proteomes" id="UP000318521"/>
    </source>
</evidence>
<evidence type="ECO:0000259" key="1">
    <source>
        <dbReference type="PROSITE" id="PS50965"/>
    </source>
</evidence>
<dbReference type="InterPro" id="IPR011528">
    <property type="entry name" value="NERD"/>
</dbReference>
<comment type="caution">
    <text evidence="2">The sequence shown here is derived from an EMBL/GenBank/DDBJ whole genome shotgun (WGS) entry which is preliminary data.</text>
</comment>
<dbReference type="Pfam" id="PF08378">
    <property type="entry name" value="NERD"/>
    <property type="match status" value="1"/>
</dbReference>
<gene>
    <name evidence="2" type="ORF">FN960_10255</name>
</gene>
<feature type="domain" description="NERD" evidence="1">
    <location>
        <begin position="55"/>
        <end position="172"/>
    </location>
</feature>
<reference evidence="2 3" key="1">
    <citation type="submission" date="2019-07" db="EMBL/GenBank/DDBJ databases">
        <authorList>
            <person name="Park Y.J."/>
            <person name="Jeong S.E."/>
            <person name="Jung H.S."/>
        </authorList>
    </citation>
    <scope>NUCLEOTIDE SEQUENCE [LARGE SCALE GENOMIC DNA]</scope>
    <source>
        <strain evidence="3">P16(2019)</strain>
    </source>
</reference>